<evidence type="ECO:0000313" key="2">
    <source>
        <dbReference type="Proteomes" id="UP001498476"/>
    </source>
</evidence>
<evidence type="ECO:0000313" key="1">
    <source>
        <dbReference type="EMBL" id="KAK7413094.1"/>
    </source>
</evidence>
<dbReference type="Proteomes" id="UP001498476">
    <property type="component" value="Unassembled WGS sequence"/>
</dbReference>
<name>A0ABR1GW89_9HYPO</name>
<proteinExistence type="predicted"/>
<reference evidence="1 2" key="1">
    <citation type="journal article" date="2025" name="Microbiol. Resour. Announc.">
        <title>Draft genome sequences for Neonectria magnoliae and Neonectria punicea, canker pathogens of Liriodendron tulipifera and Acer saccharum in West Virginia.</title>
        <authorList>
            <person name="Petronek H.M."/>
            <person name="Kasson M.T."/>
            <person name="Metheny A.M."/>
            <person name="Stauder C.M."/>
            <person name="Lovett B."/>
            <person name="Lynch S.C."/>
            <person name="Garnas J.R."/>
            <person name="Kasson L.R."/>
            <person name="Stajich J.E."/>
        </authorList>
    </citation>
    <scope>NUCLEOTIDE SEQUENCE [LARGE SCALE GENOMIC DNA]</scope>
    <source>
        <strain evidence="1 2">NRRL 64653</strain>
    </source>
</reference>
<dbReference type="EMBL" id="JAZAVJ010000140">
    <property type="protein sequence ID" value="KAK7413094.1"/>
    <property type="molecule type" value="Genomic_DNA"/>
</dbReference>
<protein>
    <submittedName>
        <fullName evidence="1">Uncharacterized protein</fullName>
    </submittedName>
</protein>
<comment type="caution">
    <text evidence="1">The sequence shown here is derived from an EMBL/GenBank/DDBJ whole genome shotgun (WGS) entry which is preliminary data.</text>
</comment>
<organism evidence="1 2">
    <name type="scientific">Neonectria punicea</name>
    <dbReference type="NCBI Taxonomy" id="979145"/>
    <lineage>
        <taxon>Eukaryota</taxon>
        <taxon>Fungi</taxon>
        <taxon>Dikarya</taxon>
        <taxon>Ascomycota</taxon>
        <taxon>Pezizomycotina</taxon>
        <taxon>Sordariomycetes</taxon>
        <taxon>Hypocreomycetidae</taxon>
        <taxon>Hypocreales</taxon>
        <taxon>Nectriaceae</taxon>
        <taxon>Neonectria</taxon>
    </lineage>
</organism>
<keyword evidence="2" id="KW-1185">Reference proteome</keyword>
<accession>A0ABR1GW89</accession>
<sequence length="152" mass="17277">MRQELIPQAVSALMTALYDLPLTEVKQSRQFHMVQTSGLDLARILLSISSTPQPSIRPLHLLYLLLMEIHGDWPTFQLIKCHARLFKLIPGEAKAHKDGNSAWLVEATSELVKKSYTSFLQFIGCENRPALRATNADSFITYRGLHHFVNDF</sequence>
<gene>
    <name evidence="1" type="ORF">QQX98_008042</name>
</gene>